<keyword evidence="6" id="KW-1185">Reference proteome</keyword>
<dbReference type="InterPro" id="IPR018060">
    <property type="entry name" value="HTH_AraC"/>
</dbReference>
<evidence type="ECO:0000256" key="1">
    <source>
        <dbReference type="ARBA" id="ARBA00023015"/>
    </source>
</evidence>
<sequence>MSNLFEISSANNDAFFWSDPLPHLHQSLIIPSMSSLALSGGWGHMLFQHKRMEAFEIWFSSYHVKQRRRFKVRADIPVIEFSFLIHNSIVQRIHTPYDNWVEETQFNIFYLPYVEDQVQFEPGLQYTTLDVHCTTGFLQRLAPYYPEILQPFLDAIAAGRTPAQIFPHHMFATQNMVNLANWILRLLRAPVVDGLTLELAVKLLLYAALACKADLQLGGRIVSLSRISQINRVSTALLKNLTEEPNFRVLSRQAGMDETYLKKLFAKRFNQPPYSYWQEHRMNEAFTRVVHTNEPLTDIALEMGFSAVSNFSKAFKKLYHFTPSHFRK</sequence>
<reference evidence="5 6" key="1">
    <citation type="submission" date="2021-11" db="EMBL/GenBank/DDBJ databases">
        <title>Genomic of Niabella pedocola.</title>
        <authorList>
            <person name="Wu T."/>
        </authorList>
    </citation>
    <scope>NUCLEOTIDE SEQUENCE [LARGE SCALE GENOMIC DNA]</scope>
    <source>
        <strain evidence="5 6">JCM 31011</strain>
    </source>
</reference>
<dbReference type="Proteomes" id="UP001199816">
    <property type="component" value="Unassembled WGS sequence"/>
</dbReference>
<evidence type="ECO:0000259" key="4">
    <source>
        <dbReference type="PROSITE" id="PS01124"/>
    </source>
</evidence>
<dbReference type="Pfam" id="PF12833">
    <property type="entry name" value="HTH_18"/>
    <property type="match status" value="1"/>
</dbReference>
<dbReference type="Gene3D" id="1.10.10.60">
    <property type="entry name" value="Homeodomain-like"/>
    <property type="match status" value="1"/>
</dbReference>
<evidence type="ECO:0000313" key="5">
    <source>
        <dbReference type="EMBL" id="MCD2425913.1"/>
    </source>
</evidence>
<name>A0ABS8PXV9_9BACT</name>
<dbReference type="InterPro" id="IPR053142">
    <property type="entry name" value="PchR_regulatory_protein"/>
</dbReference>
<feature type="domain" description="HTH araC/xylS-type" evidence="4">
    <location>
        <begin position="231"/>
        <end position="328"/>
    </location>
</feature>
<dbReference type="SUPFAM" id="SSF46689">
    <property type="entry name" value="Homeodomain-like"/>
    <property type="match status" value="2"/>
</dbReference>
<dbReference type="EMBL" id="JAJNEC010000007">
    <property type="protein sequence ID" value="MCD2425913.1"/>
    <property type="molecule type" value="Genomic_DNA"/>
</dbReference>
<evidence type="ECO:0000256" key="2">
    <source>
        <dbReference type="ARBA" id="ARBA00023125"/>
    </source>
</evidence>
<evidence type="ECO:0000313" key="6">
    <source>
        <dbReference type="Proteomes" id="UP001199816"/>
    </source>
</evidence>
<dbReference type="RefSeq" id="WP_231008500.1">
    <property type="nucleotide sequence ID" value="NZ_JAJNEC010000007.1"/>
</dbReference>
<keyword evidence="2" id="KW-0238">DNA-binding</keyword>
<dbReference type="SMART" id="SM00342">
    <property type="entry name" value="HTH_ARAC"/>
    <property type="match status" value="1"/>
</dbReference>
<accession>A0ABS8PXV9</accession>
<dbReference type="PANTHER" id="PTHR47893">
    <property type="entry name" value="REGULATORY PROTEIN PCHR"/>
    <property type="match status" value="1"/>
</dbReference>
<dbReference type="InterPro" id="IPR009057">
    <property type="entry name" value="Homeodomain-like_sf"/>
</dbReference>
<evidence type="ECO:0000256" key="3">
    <source>
        <dbReference type="ARBA" id="ARBA00023163"/>
    </source>
</evidence>
<dbReference type="PRINTS" id="PR00032">
    <property type="entry name" value="HTHARAC"/>
</dbReference>
<dbReference type="InterPro" id="IPR020449">
    <property type="entry name" value="Tscrpt_reg_AraC-type_HTH"/>
</dbReference>
<dbReference type="PROSITE" id="PS01124">
    <property type="entry name" value="HTH_ARAC_FAMILY_2"/>
    <property type="match status" value="1"/>
</dbReference>
<comment type="caution">
    <text evidence="5">The sequence shown here is derived from an EMBL/GenBank/DDBJ whole genome shotgun (WGS) entry which is preliminary data.</text>
</comment>
<proteinExistence type="predicted"/>
<dbReference type="PANTHER" id="PTHR47893:SF1">
    <property type="entry name" value="REGULATORY PROTEIN PCHR"/>
    <property type="match status" value="1"/>
</dbReference>
<organism evidence="5 6">
    <name type="scientific">Niabella pedocola</name>
    <dbReference type="NCBI Taxonomy" id="1752077"/>
    <lineage>
        <taxon>Bacteria</taxon>
        <taxon>Pseudomonadati</taxon>
        <taxon>Bacteroidota</taxon>
        <taxon>Chitinophagia</taxon>
        <taxon>Chitinophagales</taxon>
        <taxon>Chitinophagaceae</taxon>
        <taxon>Niabella</taxon>
    </lineage>
</organism>
<keyword evidence="3" id="KW-0804">Transcription</keyword>
<protein>
    <submittedName>
        <fullName evidence="5">AraC family transcriptional regulator</fullName>
    </submittedName>
</protein>
<keyword evidence="1" id="KW-0805">Transcription regulation</keyword>
<gene>
    <name evidence="5" type="ORF">LQ567_24230</name>
</gene>